<gene>
    <name evidence="3" type="ORF">KR093_005528</name>
</gene>
<feature type="compositionally biased region" description="Polar residues" evidence="1">
    <location>
        <begin position="771"/>
        <end position="783"/>
    </location>
</feature>
<feature type="chain" id="PRO_5042153066" evidence="2">
    <location>
        <begin position="18"/>
        <end position="847"/>
    </location>
</feature>
<dbReference type="EMBL" id="JAJJHW010002585">
    <property type="protein sequence ID" value="KAH8370918.1"/>
    <property type="molecule type" value="Genomic_DNA"/>
</dbReference>
<proteinExistence type="predicted"/>
<protein>
    <submittedName>
        <fullName evidence="3">Uncharacterized protein</fullName>
    </submittedName>
</protein>
<reference evidence="3" key="1">
    <citation type="journal article" date="2021" name="Mol. Ecol. Resour.">
        <title>Phylogenomic analyses of the genus Drosophila reveals genomic signals of climate adaptation.</title>
        <authorList>
            <person name="Li F."/>
            <person name="Rane R.V."/>
            <person name="Luria V."/>
            <person name="Xiong Z."/>
            <person name="Chen J."/>
            <person name="Li Z."/>
            <person name="Catullo R.A."/>
            <person name="Griffin P.C."/>
            <person name="Schiffer M."/>
            <person name="Pearce S."/>
            <person name="Lee S.F."/>
            <person name="McElroy K."/>
            <person name="Stocker A."/>
            <person name="Shirriffs J."/>
            <person name="Cockerell F."/>
            <person name="Coppin C."/>
            <person name="Sgro C.M."/>
            <person name="Karger A."/>
            <person name="Cain J.W."/>
            <person name="Weber J.A."/>
            <person name="Santpere G."/>
            <person name="Kirschner M.W."/>
            <person name="Hoffmann A.A."/>
            <person name="Oakeshott J.G."/>
            <person name="Zhang G."/>
        </authorList>
    </citation>
    <scope>NUCLEOTIDE SEQUENCE</scope>
    <source>
        <strain evidence="3">BGI-SZ-2011g</strain>
    </source>
</reference>
<keyword evidence="2" id="KW-0732">Signal</keyword>
<dbReference type="AlphaFoldDB" id="A0AAD4JZP6"/>
<feature type="compositionally biased region" description="Low complexity" evidence="1">
    <location>
        <begin position="81"/>
        <end position="99"/>
    </location>
</feature>
<dbReference type="Proteomes" id="UP001200034">
    <property type="component" value="Unassembled WGS sequence"/>
</dbReference>
<feature type="compositionally biased region" description="Low complexity" evidence="1">
    <location>
        <begin position="513"/>
        <end position="524"/>
    </location>
</feature>
<feature type="compositionally biased region" description="Basic residues" evidence="1">
    <location>
        <begin position="787"/>
        <end position="796"/>
    </location>
</feature>
<feature type="compositionally biased region" description="Low complexity" evidence="1">
    <location>
        <begin position="560"/>
        <end position="602"/>
    </location>
</feature>
<feature type="region of interest" description="Disordered" evidence="1">
    <location>
        <begin position="349"/>
        <end position="606"/>
    </location>
</feature>
<feature type="compositionally biased region" description="Polar residues" evidence="1">
    <location>
        <begin position="721"/>
        <end position="730"/>
    </location>
</feature>
<feature type="region of interest" description="Disordered" evidence="1">
    <location>
        <begin position="670"/>
        <end position="732"/>
    </location>
</feature>
<name>A0AAD4JZP6_9MUSC</name>
<evidence type="ECO:0000313" key="4">
    <source>
        <dbReference type="Proteomes" id="UP001200034"/>
    </source>
</evidence>
<feature type="region of interest" description="Disordered" evidence="1">
    <location>
        <begin position="195"/>
        <end position="217"/>
    </location>
</feature>
<evidence type="ECO:0000256" key="2">
    <source>
        <dbReference type="SAM" id="SignalP"/>
    </source>
</evidence>
<comment type="caution">
    <text evidence="3">The sequence shown here is derived from an EMBL/GenBank/DDBJ whole genome shotgun (WGS) entry which is preliminary data.</text>
</comment>
<dbReference type="Pfam" id="PF11179">
    <property type="entry name" value="DUF2967"/>
    <property type="match status" value="1"/>
</dbReference>
<keyword evidence="4" id="KW-1185">Reference proteome</keyword>
<feature type="compositionally biased region" description="Polar residues" evidence="1">
    <location>
        <begin position="120"/>
        <end position="146"/>
    </location>
</feature>
<organism evidence="3 4">
    <name type="scientific">Drosophila rubida</name>
    <dbReference type="NCBI Taxonomy" id="30044"/>
    <lineage>
        <taxon>Eukaryota</taxon>
        <taxon>Metazoa</taxon>
        <taxon>Ecdysozoa</taxon>
        <taxon>Arthropoda</taxon>
        <taxon>Hexapoda</taxon>
        <taxon>Insecta</taxon>
        <taxon>Pterygota</taxon>
        <taxon>Neoptera</taxon>
        <taxon>Endopterygota</taxon>
        <taxon>Diptera</taxon>
        <taxon>Brachycera</taxon>
        <taxon>Muscomorpha</taxon>
        <taxon>Ephydroidea</taxon>
        <taxon>Drosophilidae</taxon>
        <taxon>Drosophila</taxon>
    </lineage>
</organism>
<sequence length="847" mass="89932">MSLSIWLLLCNSFYLQPERYVPGSPIFRDSSPTPNATPTAPITVPPTTAVAAAAAAAATTGVSPTSRSRGQEMTISVSHAAHGNATTTATNSSNSTKSKQLPSCYISTRSAAMMALALGQQTSEKTSTKPATSNASPRTHNRNASTAPVRPSTTPSAAANTSKSTTPTSTATATSAATTTPTTAARAAAQLNGMGILSGGSNSSGSSDNDGFSTSGSSTATALRRLYFKSGRSIKNKINSSTTAAPLNSLPMNPVSSAYHNSVSGATAMHSMGVAGVPKLVVMGASSASIPDTTINTSTDSACTLITNVTHTDTSETCDSLDLGDNSGPSEPLFSSLEEPLLTAIQIDSEHETGGGGGGMGAGTEMELTSCSRYPPRHDMNLQDSTESQESCLSILTGEPSSTTPLLSSRQPSTAPPPTRGREHFTFDPPQSPKSARSSEKARSHFTFKEEAKQAPGRRASSAHYNGAADKAAGEPETNAEAEHLERGVAGNRSKKLRSRERDAMNGTRNRISPSVSPCSSSRTSPKRERKRTTPSASTGAIAKINSAPPTMKEGNFFGSCQSQSQSQKQRQSQQQQQQLSPSASSCAQQRKYSSSSSSGSSERCLREAAAGGTMFPFDREALDYERIQRECFAPSSATASTSSDSDEAEHCSVYERKLSTDIFQQYSRLSQQEQQQHYDRDRERPPSRKNSKRIRPDSVIHTTIRENQQYVPQSDAFYPQTKSSSSPSDHSYAELNKFEDIASKFEQIPPKHGSNSTLNLHLLHMHSPGSESLASASLSPTDATRKRSFKSKAKTKALQQQQQQQQQQLELEEATAINVTANPLEAAAVCKQPRATIVVQQVSATA</sequence>
<accession>A0AAD4JZP6</accession>
<feature type="compositionally biased region" description="Polar residues" evidence="1">
    <location>
        <begin position="382"/>
        <end position="413"/>
    </location>
</feature>
<evidence type="ECO:0000256" key="1">
    <source>
        <dbReference type="SAM" id="MobiDB-lite"/>
    </source>
</evidence>
<feature type="region of interest" description="Disordered" evidence="1">
    <location>
        <begin position="120"/>
        <end position="182"/>
    </location>
</feature>
<feature type="region of interest" description="Disordered" evidence="1">
    <location>
        <begin position="771"/>
        <end position="809"/>
    </location>
</feature>
<feature type="compositionally biased region" description="Low complexity" evidence="1">
    <location>
        <begin position="151"/>
        <end position="182"/>
    </location>
</feature>
<dbReference type="InterPro" id="IPR021349">
    <property type="entry name" value="DUF2967"/>
</dbReference>
<feature type="region of interest" description="Disordered" evidence="1">
    <location>
        <begin position="81"/>
        <end position="101"/>
    </location>
</feature>
<feature type="compositionally biased region" description="Low complexity" evidence="1">
    <location>
        <begin position="199"/>
        <end position="217"/>
    </location>
</feature>
<evidence type="ECO:0000313" key="3">
    <source>
        <dbReference type="EMBL" id="KAH8370918.1"/>
    </source>
</evidence>
<feature type="compositionally biased region" description="Basic and acidic residues" evidence="1">
    <location>
        <begin position="437"/>
        <end position="453"/>
    </location>
</feature>
<feature type="compositionally biased region" description="Low complexity" evidence="1">
    <location>
        <begin position="799"/>
        <end position="809"/>
    </location>
</feature>
<feature type="signal peptide" evidence="2">
    <location>
        <begin position="1"/>
        <end position="17"/>
    </location>
</feature>
<feature type="compositionally biased region" description="Basic and acidic residues" evidence="1">
    <location>
        <begin position="677"/>
        <end position="687"/>
    </location>
</feature>